<evidence type="ECO:0000313" key="2">
    <source>
        <dbReference type="EMBL" id="WCT72625.1"/>
    </source>
</evidence>
<organism evidence="2 3">
    <name type="scientific">Sphingomonas naphthae</name>
    <dbReference type="NCBI Taxonomy" id="1813468"/>
    <lineage>
        <taxon>Bacteria</taxon>
        <taxon>Pseudomonadati</taxon>
        <taxon>Pseudomonadota</taxon>
        <taxon>Alphaproteobacteria</taxon>
        <taxon>Sphingomonadales</taxon>
        <taxon>Sphingomonadaceae</taxon>
        <taxon>Sphingomonas</taxon>
    </lineage>
</organism>
<accession>A0ABY7TJN7</accession>
<reference evidence="2 3" key="1">
    <citation type="submission" date="2023-02" db="EMBL/GenBank/DDBJ databases">
        <title>Genome sequence of Sphingomonas naphthae.</title>
        <authorList>
            <person name="Kim S."/>
            <person name="Heo J."/>
            <person name="Kwon S.-W."/>
        </authorList>
    </citation>
    <scope>NUCLEOTIDE SEQUENCE [LARGE SCALE GENOMIC DNA]</scope>
    <source>
        <strain evidence="2 3">KACC 18716</strain>
    </source>
</reference>
<sequence>MFGRLYISDQGDAITPDGYCQQLTKVIVDVVFKRFDRKDQMKALRRIREFTSFVMTKGERWDAFLHEPEGDTEKRMRLLLASLGCKLEKVAFDGTTKVTHPSATYLRVLLVTIRQFYRELCGARLHHPDNPMDVTGWRTMSIPQRERWAKARNYHPIYGMEHAGHRFFANVTPPKPRMLYSPYEAADALSHAVDGIGAPAAVVQIKEVQRVNGLRFSDFAFATAHGYALAGLEDHFRCRNKQGGDDLSKSASMPSGVQAAVRRRFEAAPHPHDHARSLWDRIVELAPRLALGGQASIAAADELKGYNLFVREDDGDTISYDAYRYWLRKAALAGGVVVQTNHGPWFPTSIVFRKAAIAAAVKALFARTTSSDGSIDREARQEGLDEICDRFYQSTDQTKVYADWEYELEARRTTIRMAERREQQQAAERSMGESPLRSQRLSASVQRRLDRLAQRPEEAVR</sequence>
<dbReference type="RefSeq" id="WP_273686595.1">
    <property type="nucleotide sequence ID" value="NZ_CP117411.1"/>
</dbReference>
<evidence type="ECO:0000313" key="3">
    <source>
        <dbReference type="Proteomes" id="UP001220395"/>
    </source>
</evidence>
<feature type="compositionally biased region" description="Basic and acidic residues" evidence="1">
    <location>
        <begin position="447"/>
        <end position="461"/>
    </location>
</feature>
<keyword evidence="3" id="KW-1185">Reference proteome</keyword>
<dbReference type="EMBL" id="CP117411">
    <property type="protein sequence ID" value="WCT72625.1"/>
    <property type="molecule type" value="Genomic_DNA"/>
</dbReference>
<proteinExistence type="predicted"/>
<dbReference type="Proteomes" id="UP001220395">
    <property type="component" value="Chromosome"/>
</dbReference>
<name>A0ABY7TJN7_9SPHN</name>
<gene>
    <name evidence="2" type="ORF">PQ455_13410</name>
</gene>
<feature type="region of interest" description="Disordered" evidence="1">
    <location>
        <begin position="420"/>
        <end position="461"/>
    </location>
</feature>
<evidence type="ECO:0000256" key="1">
    <source>
        <dbReference type="SAM" id="MobiDB-lite"/>
    </source>
</evidence>
<protein>
    <submittedName>
        <fullName evidence="2">Uncharacterized protein</fullName>
    </submittedName>
</protein>
<feature type="compositionally biased region" description="Polar residues" evidence="1">
    <location>
        <begin position="436"/>
        <end position="445"/>
    </location>
</feature>